<organism evidence="1 2">
    <name type="scientific">Sphingomonas guangdongensis</name>
    <dbReference type="NCBI Taxonomy" id="1141890"/>
    <lineage>
        <taxon>Bacteria</taxon>
        <taxon>Pseudomonadati</taxon>
        <taxon>Pseudomonadota</taxon>
        <taxon>Alphaproteobacteria</taxon>
        <taxon>Sphingomonadales</taxon>
        <taxon>Sphingomonadaceae</taxon>
        <taxon>Sphingomonas</taxon>
    </lineage>
</organism>
<dbReference type="EMBL" id="OBMI01000003">
    <property type="protein sequence ID" value="SOB88172.1"/>
    <property type="molecule type" value="Genomic_DNA"/>
</dbReference>
<reference evidence="1 2" key="1">
    <citation type="submission" date="2017-07" db="EMBL/GenBank/DDBJ databases">
        <authorList>
            <person name="Sun Z.S."/>
            <person name="Albrecht U."/>
            <person name="Echele G."/>
            <person name="Lee C.C."/>
        </authorList>
    </citation>
    <scope>NUCLEOTIDE SEQUENCE [LARGE SCALE GENOMIC DNA]</scope>
    <source>
        <strain evidence="1 2">CGMCC 1.12672</strain>
    </source>
</reference>
<dbReference type="Proteomes" id="UP000219494">
    <property type="component" value="Unassembled WGS sequence"/>
</dbReference>
<accession>A0A285R714</accession>
<dbReference type="OrthoDB" id="7584306at2"/>
<gene>
    <name evidence="1" type="ORF">SAMN06297144_3317</name>
</gene>
<dbReference type="AlphaFoldDB" id="A0A285R714"/>
<protein>
    <submittedName>
        <fullName evidence="1">Uncharacterized protein</fullName>
    </submittedName>
</protein>
<evidence type="ECO:0000313" key="2">
    <source>
        <dbReference type="Proteomes" id="UP000219494"/>
    </source>
</evidence>
<keyword evidence="2" id="KW-1185">Reference proteome</keyword>
<proteinExistence type="predicted"/>
<dbReference type="RefSeq" id="WP_097064961.1">
    <property type="nucleotide sequence ID" value="NZ_OBMI01000003.1"/>
</dbReference>
<evidence type="ECO:0000313" key="1">
    <source>
        <dbReference type="EMBL" id="SOB88172.1"/>
    </source>
</evidence>
<sequence length="66" mass="7156">MEKRRLAVLAVAGLLVLSSARVPTANIRIETHDVADLSPERFQAAVDVGVFAVKLLVTWSAERLAN</sequence>
<name>A0A285R714_9SPHN</name>